<dbReference type="Gene3D" id="3.40.50.9100">
    <property type="entry name" value="Dehydroquinase, class II"/>
    <property type="match status" value="1"/>
</dbReference>
<feature type="site" description="Transition state stabilizer" evidence="7">
    <location>
        <position position="18"/>
    </location>
</feature>
<evidence type="ECO:0000313" key="8">
    <source>
        <dbReference type="EMBL" id="GHO84336.1"/>
    </source>
</evidence>
<dbReference type="NCBIfam" id="NF003807">
    <property type="entry name" value="PRK05395.1-4"/>
    <property type="match status" value="1"/>
</dbReference>
<comment type="similarity">
    <text evidence="3 7">Belongs to the type-II 3-dehydroquinase family.</text>
</comment>
<keyword evidence="9" id="KW-1185">Reference proteome</keyword>
<dbReference type="Proteomes" id="UP000635565">
    <property type="component" value="Unassembled WGS sequence"/>
</dbReference>
<evidence type="ECO:0000313" key="9">
    <source>
        <dbReference type="Proteomes" id="UP000635565"/>
    </source>
</evidence>
<dbReference type="NCBIfam" id="NF003805">
    <property type="entry name" value="PRK05395.1-2"/>
    <property type="match status" value="1"/>
</dbReference>
<comment type="caution">
    <text evidence="8">The sequence shown here is derived from an EMBL/GenBank/DDBJ whole genome shotgun (WGS) entry which is preliminary data.</text>
</comment>
<feature type="binding site" evidence="7">
    <location>
        <begin position="101"/>
        <end position="102"/>
    </location>
    <ligand>
        <name>substrate</name>
    </ligand>
</feature>
<evidence type="ECO:0000256" key="7">
    <source>
        <dbReference type="HAMAP-Rule" id="MF_00169"/>
    </source>
</evidence>
<dbReference type="InterPro" id="IPR036441">
    <property type="entry name" value="DHquinase_II_sf"/>
</dbReference>
<dbReference type="PIRSF" id="PIRSF001399">
    <property type="entry name" value="DHquinase_II"/>
    <property type="match status" value="1"/>
</dbReference>
<keyword evidence="6 7" id="KW-0456">Lyase</keyword>
<dbReference type="PANTHER" id="PTHR21272:SF3">
    <property type="entry name" value="CATABOLIC 3-DEHYDROQUINASE"/>
    <property type="match status" value="1"/>
</dbReference>
<keyword evidence="7" id="KW-0057">Aromatic amino acid biosynthesis</keyword>
<gene>
    <name evidence="7 8" type="primary">aroQ</name>
    <name evidence="8" type="ORF">KSZ_23420</name>
</gene>
<evidence type="ECO:0000256" key="6">
    <source>
        <dbReference type="ARBA" id="ARBA00023239"/>
    </source>
</evidence>
<comment type="pathway">
    <text evidence="2 7">Metabolic intermediate biosynthesis; chorismate biosynthesis; chorismate from D-erythrose 4-phosphate and phosphoenolpyruvate: step 3/7.</text>
</comment>
<dbReference type="RefSeq" id="WP_201361958.1">
    <property type="nucleotide sequence ID" value="NZ_BNJJ01000005.1"/>
</dbReference>
<dbReference type="SUPFAM" id="SSF52304">
    <property type="entry name" value="Type II 3-dehydroquinate dehydratase"/>
    <property type="match status" value="1"/>
</dbReference>
<comment type="subunit">
    <text evidence="4 7">Homododecamer.</text>
</comment>
<sequence>MLNFLILSGPNLNMLGTREPEIYGTMTLEHIHDAVRQRATALGVSVACFQSNHEGALIDYIQQQREQAAGIVINPGAFTHYSIALRDAIADAKLPTIEVHLSNVYAREEFRHHSVIAPICRGQIAGLGWRGYVLALEALTALVSE</sequence>
<feature type="binding site" evidence="7">
    <location>
        <position position="80"/>
    </location>
    <ligand>
        <name>substrate</name>
    </ligand>
</feature>
<evidence type="ECO:0000256" key="4">
    <source>
        <dbReference type="ARBA" id="ARBA00011193"/>
    </source>
</evidence>
<feature type="active site" description="Proton acceptor" evidence="7">
    <location>
        <position position="23"/>
    </location>
</feature>
<dbReference type="HAMAP" id="MF_00169">
    <property type="entry name" value="AroQ"/>
    <property type="match status" value="1"/>
</dbReference>
<dbReference type="InterPro" id="IPR018509">
    <property type="entry name" value="DHquinase_II_CS"/>
</dbReference>
<organism evidence="8 9">
    <name type="scientific">Dictyobacter formicarum</name>
    <dbReference type="NCBI Taxonomy" id="2778368"/>
    <lineage>
        <taxon>Bacteria</taxon>
        <taxon>Bacillati</taxon>
        <taxon>Chloroflexota</taxon>
        <taxon>Ktedonobacteria</taxon>
        <taxon>Ktedonobacterales</taxon>
        <taxon>Dictyobacteraceae</taxon>
        <taxon>Dictyobacter</taxon>
    </lineage>
</organism>
<protein>
    <recommendedName>
        <fullName evidence="5 7">3-dehydroquinate dehydratase</fullName>
        <shortName evidence="7">3-dehydroquinase</shortName>
        <ecNumber evidence="5 7">4.2.1.10</ecNumber>
    </recommendedName>
    <alternativeName>
        <fullName evidence="7">Type II DHQase</fullName>
    </alternativeName>
</protein>
<dbReference type="NCBIfam" id="TIGR01088">
    <property type="entry name" value="aroQ"/>
    <property type="match status" value="1"/>
</dbReference>
<dbReference type="InterPro" id="IPR001874">
    <property type="entry name" value="DHquinase_II"/>
</dbReference>
<proteinExistence type="inferred from homology"/>
<feature type="binding site" evidence="7">
    <location>
        <position position="111"/>
    </location>
    <ligand>
        <name>substrate</name>
    </ligand>
</feature>
<evidence type="ECO:0000256" key="5">
    <source>
        <dbReference type="ARBA" id="ARBA00012060"/>
    </source>
</evidence>
<accession>A0ABQ3VF47</accession>
<dbReference type="PROSITE" id="PS01029">
    <property type="entry name" value="DEHYDROQUINASE_II"/>
    <property type="match status" value="1"/>
</dbReference>
<reference evidence="8 9" key="1">
    <citation type="journal article" date="2021" name="Int. J. Syst. Evol. Microbiol.">
        <title>Reticulibacter mediterranei gen. nov., sp. nov., within the new family Reticulibacteraceae fam. nov., and Ktedonospora formicarum gen. nov., sp. nov., Ktedonobacter robiniae sp. nov., Dictyobacter formicarum sp. nov. and Dictyobacter arantiisoli sp. nov., belonging to the class Ktedonobacteria.</title>
        <authorList>
            <person name="Yabe S."/>
            <person name="Zheng Y."/>
            <person name="Wang C.M."/>
            <person name="Sakai Y."/>
            <person name="Abe K."/>
            <person name="Yokota A."/>
            <person name="Donadio S."/>
            <person name="Cavaletti L."/>
            <person name="Monciardini P."/>
        </authorList>
    </citation>
    <scope>NUCLEOTIDE SEQUENCE [LARGE SCALE GENOMIC DNA]</scope>
    <source>
        <strain evidence="8 9">SOSP1-9</strain>
    </source>
</reference>
<dbReference type="EMBL" id="BNJJ01000005">
    <property type="protein sequence ID" value="GHO84336.1"/>
    <property type="molecule type" value="Genomic_DNA"/>
</dbReference>
<name>A0ABQ3VF47_9CHLR</name>
<evidence type="ECO:0000256" key="1">
    <source>
        <dbReference type="ARBA" id="ARBA00001864"/>
    </source>
</evidence>
<feature type="active site" description="Proton donor" evidence="7">
    <location>
        <position position="100"/>
    </location>
</feature>
<evidence type="ECO:0000256" key="3">
    <source>
        <dbReference type="ARBA" id="ARBA00011037"/>
    </source>
</evidence>
<comment type="catalytic activity">
    <reaction evidence="1 7">
        <text>3-dehydroquinate = 3-dehydroshikimate + H2O</text>
        <dbReference type="Rhea" id="RHEA:21096"/>
        <dbReference type="ChEBI" id="CHEBI:15377"/>
        <dbReference type="ChEBI" id="CHEBI:16630"/>
        <dbReference type="ChEBI" id="CHEBI:32364"/>
        <dbReference type="EC" id="4.2.1.10"/>
    </reaction>
</comment>
<dbReference type="CDD" id="cd00466">
    <property type="entry name" value="DHQase_II"/>
    <property type="match status" value="1"/>
</dbReference>
<dbReference type="NCBIfam" id="NF003806">
    <property type="entry name" value="PRK05395.1-3"/>
    <property type="match status" value="1"/>
</dbReference>
<feature type="binding site" evidence="7">
    <location>
        <position position="87"/>
    </location>
    <ligand>
        <name>substrate</name>
    </ligand>
</feature>
<evidence type="ECO:0000256" key="2">
    <source>
        <dbReference type="ARBA" id="ARBA00004902"/>
    </source>
</evidence>
<comment type="function">
    <text evidence="7">Catalyzes a trans-dehydration via an enolate intermediate.</text>
</comment>
<dbReference type="PANTHER" id="PTHR21272">
    <property type="entry name" value="CATABOLIC 3-DEHYDROQUINASE"/>
    <property type="match status" value="1"/>
</dbReference>
<keyword evidence="7" id="KW-0028">Amino-acid biosynthesis</keyword>
<dbReference type="Pfam" id="PF01220">
    <property type="entry name" value="DHquinase_II"/>
    <property type="match status" value="1"/>
</dbReference>
<feature type="binding site" evidence="7">
    <location>
        <position position="74"/>
    </location>
    <ligand>
        <name>substrate</name>
    </ligand>
</feature>
<dbReference type="EC" id="4.2.1.10" evidence="5 7"/>